<organism evidence="2 3">
    <name type="scientific">Bacillus capparidis</name>
    <dbReference type="NCBI Taxonomy" id="1840411"/>
    <lineage>
        <taxon>Bacteria</taxon>
        <taxon>Bacillati</taxon>
        <taxon>Bacillota</taxon>
        <taxon>Bacilli</taxon>
        <taxon>Bacillales</taxon>
        <taxon>Bacillaceae</taxon>
        <taxon>Bacillus</taxon>
    </lineage>
</organism>
<evidence type="ECO:0000313" key="2">
    <source>
        <dbReference type="EMBL" id="MBP1079642.1"/>
    </source>
</evidence>
<evidence type="ECO:0000256" key="1">
    <source>
        <dbReference type="SAM" id="Phobius"/>
    </source>
</evidence>
<name>A0ABS4CQ26_9BACI</name>
<feature type="transmembrane region" description="Helical" evidence="1">
    <location>
        <begin position="24"/>
        <end position="43"/>
    </location>
</feature>
<keyword evidence="1" id="KW-1133">Transmembrane helix</keyword>
<keyword evidence="1" id="KW-0812">Transmembrane</keyword>
<dbReference type="RefSeq" id="WP_098945189.1">
    <property type="nucleotide sequence ID" value="NZ_JAFDST010000001.1"/>
</dbReference>
<comment type="caution">
    <text evidence="2">The sequence shown here is derived from an EMBL/GenBank/DDBJ whole genome shotgun (WGS) entry which is preliminary data.</text>
</comment>
<reference evidence="2 3" key="1">
    <citation type="submission" date="2021-01" db="EMBL/GenBank/DDBJ databases">
        <title>Genomic Encyclopedia of Type Strains, Phase IV (KMG-IV): sequencing the most valuable type-strain genomes for metagenomic binning, comparative biology and taxonomic classification.</title>
        <authorList>
            <person name="Goeker M."/>
        </authorList>
    </citation>
    <scope>NUCLEOTIDE SEQUENCE [LARGE SCALE GENOMIC DNA]</scope>
    <source>
        <strain evidence="2 3">DSM 103394</strain>
    </source>
</reference>
<keyword evidence="3" id="KW-1185">Reference proteome</keyword>
<gene>
    <name evidence="2" type="ORF">JOC74_000130</name>
</gene>
<proteinExistence type="predicted"/>
<accession>A0ABS4CQ26</accession>
<evidence type="ECO:0000313" key="3">
    <source>
        <dbReference type="Proteomes" id="UP000674416"/>
    </source>
</evidence>
<sequence>MILLIIGMLSVVVSSIMNMLAFLHVFPLYVTIPLLFLSIFFTVHQLNHRKTFKGF</sequence>
<keyword evidence="1" id="KW-0472">Membrane</keyword>
<dbReference type="Proteomes" id="UP000674416">
    <property type="component" value="Unassembled WGS sequence"/>
</dbReference>
<protein>
    <submittedName>
        <fullName evidence="2">Uncharacterized protein</fullName>
    </submittedName>
</protein>
<dbReference type="EMBL" id="JAFDST010000001">
    <property type="protein sequence ID" value="MBP1079642.1"/>
    <property type="molecule type" value="Genomic_DNA"/>
</dbReference>